<dbReference type="Pfam" id="PF14362">
    <property type="entry name" value="DUF4407"/>
    <property type="match status" value="1"/>
</dbReference>
<sequence>MNKVSKFFLFCSGVHQPLLEECPSEKNKFVGIGASVFFTGLFACIAATYTLMIVFNSYLIPIIIGLFWGLMIFNLDRYIISSIRKYESLKMNLWSIIPRLILACMLSLVIAKPLELKIFEQEITDELTLIRREITQQQTDSINQQLKSELQLIELKEDQLGGELAVKTNKRDELVKTAQQEADGTGGSGKRNLGPIYEVKKANLQAYQQELSEFKEYHDRQFLKLQNQKDSLRNASAMAIENIQQPMANGPAAQLHALNRLSSRSSTLWWAVFFITLLFIIVESTPILLKTLTPRGPYDELLDRLEKSYLKRHKKSQLS</sequence>
<evidence type="ECO:0000313" key="3">
    <source>
        <dbReference type="Proteomes" id="UP000642920"/>
    </source>
</evidence>
<reference evidence="2" key="1">
    <citation type="submission" date="2021-01" db="EMBL/GenBank/DDBJ databases">
        <title>Marivirga sp. nov., isolated from intertidal surface sediments.</title>
        <authorList>
            <person name="Zhang M."/>
        </authorList>
    </citation>
    <scope>NUCLEOTIDE SEQUENCE</scope>
    <source>
        <strain evidence="2">SM1354</strain>
    </source>
</reference>
<keyword evidence="1" id="KW-0472">Membrane</keyword>
<keyword evidence="3" id="KW-1185">Reference proteome</keyword>
<protein>
    <submittedName>
        <fullName evidence="2">DUF4407 domain-containing protein</fullName>
    </submittedName>
</protein>
<keyword evidence="1" id="KW-1133">Transmembrane helix</keyword>
<feature type="transmembrane region" description="Helical" evidence="1">
    <location>
        <begin position="92"/>
        <end position="111"/>
    </location>
</feature>
<comment type="caution">
    <text evidence="2">The sequence shown here is derived from an EMBL/GenBank/DDBJ whole genome shotgun (WGS) entry which is preliminary data.</text>
</comment>
<evidence type="ECO:0000256" key="1">
    <source>
        <dbReference type="SAM" id="Phobius"/>
    </source>
</evidence>
<accession>A0A937AE76</accession>
<evidence type="ECO:0000313" key="2">
    <source>
        <dbReference type="EMBL" id="MBL0764894.1"/>
    </source>
</evidence>
<feature type="transmembrane region" description="Helical" evidence="1">
    <location>
        <begin position="29"/>
        <end position="51"/>
    </location>
</feature>
<feature type="transmembrane region" description="Helical" evidence="1">
    <location>
        <begin position="58"/>
        <end position="80"/>
    </location>
</feature>
<dbReference type="Proteomes" id="UP000642920">
    <property type="component" value="Unassembled WGS sequence"/>
</dbReference>
<dbReference type="EMBL" id="JAERQG010000001">
    <property type="protein sequence ID" value="MBL0764894.1"/>
    <property type="molecule type" value="Genomic_DNA"/>
</dbReference>
<dbReference type="AlphaFoldDB" id="A0A937AE76"/>
<feature type="transmembrane region" description="Helical" evidence="1">
    <location>
        <begin position="268"/>
        <end position="289"/>
    </location>
</feature>
<gene>
    <name evidence="2" type="ORF">JKP34_06505</name>
</gene>
<dbReference type="InterPro" id="IPR025519">
    <property type="entry name" value="DUF4407"/>
</dbReference>
<proteinExistence type="predicted"/>
<name>A0A937AE76_9BACT</name>
<dbReference type="RefSeq" id="WP_201918905.1">
    <property type="nucleotide sequence ID" value="NZ_JAERQG010000001.1"/>
</dbReference>
<keyword evidence="1" id="KW-0812">Transmembrane</keyword>
<organism evidence="2 3">
    <name type="scientific">Marivirga atlantica</name>
    <dbReference type="NCBI Taxonomy" id="1548457"/>
    <lineage>
        <taxon>Bacteria</taxon>
        <taxon>Pseudomonadati</taxon>
        <taxon>Bacteroidota</taxon>
        <taxon>Cytophagia</taxon>
        <taxon>Cytophagales</taxon>
        <taxon>Marivirgaceae</taxon>
        <taxon>Marivirga</taxon>
    </lineage>
</organism>